<dbReference type="InParanoid" id="F2TZ53"/>
<keyword evidence="6" id="KW-1185">Reference proteome</keyword>
<dbReference type="GeneID" id="16078426"/>
<evidence type="ECO:0000259" key="4">
    <source>
        <dbReference type="Pfam" id="PF01073"/>
    </source>
</evidence>
<dbReference type="EMBL" id="GL832957">
    <property type="protein sequence ID" value="EGD78877.1"/>
    <property type="molecule type" value="Genomic_DNA"/>
</dbReference>
<sequence>MRVCVVGGGSYVGRQTVKLLSPIVEHVRALDVAFRVNHQYGNEERVIVDITEYRRVRDALKDADVCVHVASYGMSGAEQLNKARVHAVNVNGTSNVIKACRECNVRALVYISTYNVVFNGTPFEEGDEEALDYIPDDQHTDEYSRTKGQAERLVLAANCDTLRTCALRPAAIYGDGEYRHLPRIIRLVNKGLGFMAIGRRDVLCDWVYGENLAHAIALAVQRLTADDSAPTVSGRALFISDQQPVNNFTFLATILGDTSLFSVYVPTPAMLALAHVIERAHAIIAPIVPFEPFLTVAEVCKVGVTHYASPRLARHALGYTPRVTQDEAIQRTRAWCEQQVAPAWQRSLVLRGTIAAAVGYIAFALARRSWRACL</sequence>
<organism evidence="6">
    <name type="scientific">Salpingoeca rosetta (strain ATCC 50818 / BSB-021)</name>
    <dbReference type="NCBI Taxonomy" id="946362"/>
    <lineage>
        <taxon>Eukaryota</taxon>
        <taxon>Choanoflagellata</taxon>
        <taxon>Craspedida</taxon>
        <taxon>Salpingoecidae</taxon>
        <taxon>Salpingoeca</taxon>
    </lineage>
</organism>
<dbReference type="OMA" id="PWLNRSW"/>
<dbReference type="GO" id="GO:0006694">
    <property type="term" value="P:steroid biosynthetic process"/>
    <property type="evidence" value="ECO:0007669"/>
    <property type="project" value="InterPro"/>
</dbReference>
<name>F2TZ53_SALR5</name>
<dbReference type="SUPFAM" id="SSF51735">
    <property type="entry name" value="NAD(P)-binding Rossmann-fold domains"/>
    <property type="match status" value="1"/>
</dbReference>
<evidence type="ECO:0000313" key="5">
    <source>
        <dbReference type="EMBL" id="EGD78877.1"/>
    </source>
</evidence>
<proteinExistence type="inferred from homology"/>
<evidence type="ECO:0000313" key="6">
    <source>
        <dbReference type="Proteomes" id="UP000007799"/>
    </source>
</evidence>
<reference evidence="5" key="1">
    <citation type="submission" date="2009-08" db="EMBL/GenBank/DDBJ databases">
        <title>Annotation of Salpingoeca rosetta.</title>
        <authorList>
            <consortium name="The Broad Institute Genome Sequencing Platform"/>
            <person name="Russ C."/>
            <person name="Cuomo C."/>
            <person name="Burger G."/>
            <person name="Gray M.W."/>
            <person name="Holland P.W.H."/>
            <person name="King N."/>
            <person name="Lang F.B.F."/>
            <person name="Roger A.J."/>
            <person name="Ruiz-Trillo I."/>
            <person name="Young S.K."/>
            <person name="Zeng Q."/>
            <person name="Gargeya S."/>
            <person name="Alvarado L."/>
            <person name="Berlin A."/>
            <person name="Chapman S.B."/>
            <person name="Chen Z."/>
            <person name="Freedman E."/>
            <person name="Gellesch M."/>
            <person name="Goldberg J."/>
            <person name="Griggs A."/>
            <person name="Gujja S."/>
            <person name="Heilman E."/>
            <person name="Heiman D."/>
            <person name="Howarth C."/>
            <person name="Mehta T."/>
            <person name="Neiman D."/>
            <person name="Pearson M."/>
            <person name="Roberts A."/>
            <person name="Saif S."/>
            <person name="Shea T."/>
            <person name="Shenoy N."/>
            <person name="Sisk P."/>
            <person name="Stolte C."/>
            <person name="Sykes S."/>
            <person name="White J."/>
            <person name="Yandava C."/>
            <person name="Haas B."/>
            <person name="Nusbaum C."/>
            <person name="Birren B."/>
        </authorList>
    </citation>
    <scope>NUCLEOTIDE SEQUENCE [LARGE SCALE GENOMIC DNA]</scope>
    <source>
        <strain evidence="5">ATCC 50818</strain>
    </source>
</reference>
<dbReference type="InterPro" id="IPR002225">
    <property type="entry name" value="3Beta_OHSteriod_DH/Estase"/>
</dbReference>
<dbReference type="GO" id="GO:0016616">
    <property type="term" value="F:oxidoreductase activity, acting on the CH-OH group of donors, NAD or NADP as acceptor"/>
    <property type="evidence" value="ECO:0007669"/>
    <property type="project" value="InterPro"/>
</dbReference>
<dbReference type="Proteomes" id="UP000007799">
    <property type="component" value="Unassembled WGS sequence"/>
</dbReference>
<evidence type="ECO:0000256" key="2">
    <source>
        <dbReference type="ARBA" id="ARBA00023002"/>
    </source>
</evidence>
<dbReference type="eggNOG" id="KOG1430">
    <property type="taxonomic scope" value="Eukaryota"/>
</dbReference>
<dbReference type="KEGG" id="sre:PTSG_01854"/>
<dbReference type="Pfam" id="PF01073">
    <property type="entry name" value="3Beta_HSD"/>
    <property type="match status" value="1"/>
</dbReference>
<dbReference type="InterPro" id="IPR036291">
    <property type="entry name" value="NAD(P)-bd_dom_sf"/>
</dbReference>
<dbReference type="RefSeq" id="XP_004997833.1">
    <property type="nucleotide sequence ID" value="XM_004997776.1"/>
</dbReference>
<gene>
    <name evidence="5" type="ORF">PTSG_01854</name>
</gene>
<dbReference type="PANTHER" id="PTHR43245">
    <property type="entry name" value="BIFUNCTIONAL POLYMYXIN RESISTANCE PROTEIN ARNA"/>
    <property type="match status" value="1"/>
</dbReference>
<accession>F2TZ53</accession>
<keyword evidence="2 3" id="KW-0560">Oxidoreductase</keyword>
<feature type="domain" description="3-beta hydroxysteroid dehydrogenase/isomerase" evidence="4">
    <location>
        <begin position="5"/>
        <end position="254"/>
    </location>
</feature>
<comment type="similarity">
    <text evidence="1 3">Belongs to the 3-beta-HSD family.</text>
</comment>
<evidence type="ECO:0000256" key="1">
    <source>
        <dbReference type="ARBA" id="ARBA00009219"/>
    </source>
</evidence>
<evidence type="ECO:0000256" key="3">
    <source>
        <dbReference type="RuleBase" id="RU004475"/>
    </source>
</evidence>
<dbReference type="STRING" id="946362.F2TZ53"/>
<protein>
    <recommendedName>
        <fullName evidence="4">3-beta hydroxysteroid dehydrogenase/isomerase domain-containing protein</fullName>
    </recommendedName>
</protein>
<dbReference type="PANTHER" id="PTHR43245:SF51">
    <property type="entry name" value="SHORT CHAIN DEHYDROGENASE_REDUCTASE FAMILY 42E, MEMBER 2"/>
    <property type="match status" value="1"/>
</dbReference>
<dbReference type="FunCoup" id="F2TZ53">
    <property type="interactions" value="3"/>
</dbReference>
<dbReference type="OrthoDB" id="2735536at2759"/>
<dbReference type="InterPro" id="IPR050177">
    <property type="entry name" value="Lipid_A_modif_metabolic_enz"/>
</dbReference>
<dbReference type="Gene3D" id="3.40.50.720">
    <property type="entry name" value="NAD(P)-binding Rossmann-like Domain"/>
    <property type="match status" value="1"/>
</dbReference>
<dbReference type="AlphaFoldDB" id="F2TZ53"/>